<keyword evidence="1" id="KW-0489">Methyltransferase</keyword>
<dbReference type="GO" id="GO:0008168">
    <property type="term" value="F:methyltransferase activity"/>
    <property type="evidence" value="ECO:0007669"/>
    <property type="project" value="UniProtKB-KW"/>
</dbReference>
<evidence type="ECO:0000313" key="1">
    <source>
        <dbReference type="EMBL" id="QDV25914.1"/>
    </source>
</evidence>
<proteinExistence type="predicted"/>
<name>A0A518GBF1_9BACT</name>
<dbReference type="RefSeq" id="WP_145081644.1">
    <property type="nucleotide sequence ID" value="NZ_CP036298.1"/>
</dbReference>
<dbReference type="Pfam" id="PF13489">
    <property type="entry name" value="Methyltransf_23"/>
    <property type="match status" value="1"/>
</dbReference>
<dbReference type="Gene3D" id="3.40.50.150">
    <property type="entry name" value="Vaccinia Virus protein VP39"/>
    <property type="match status" value="1"/>
</dbReference>
<dbReference type="InterPro" id="IPR029063">
    <property type="entry name" value="SAM-dependent_MTases_sf"/>
</dbReference>
<protein>
    <submittedName>
        <fullName evidence="1">Methyltransferase domain protein</fullName>
    </submittedName>
</protein>
<organism evidence="1 2">
    <name type="scientific">Aureliella helgolandensis</name>
    <dbReference type="NCBI Taxonomy" id="2527968"/>
    <lineage>
        <taxon>Bacteria</taxon>
        <taxon>Pseudomonadati</taxon>
        <taxon>Planctomycetota</taxon>
        <taxon>Planctomycetia</taxon>
        <taxon>Pirellulales</taxon>
        <taxon>Pirellulaceae</taxon>
        <taxon>Aureliella</taxon>
    </lineage>
</organism>
<dbReference type="KEGG" id="ahel:Q31a_42430"/>
<dbReference type="GO" id="GO:0032259">
    <property type="term" value="P:methylation"/>
    <property type="evidence" value="ECO:0007669"/>
    <property type="project" value="UniProtKB-KW"/>
</dbReference>
<dbReference type="CDD" id="cd02440">
    <property type="entry name" value="AdoMet_MTases"/>
    <property type="match status" value="1"/>
</dbReference>
<keyword evidence="1" id="KW-0808">Transferase</keyword>
<dbReference type="SUPFAM" id="SSF53335">
    <property type="entry name" value="S-adenosyl-L-methionine-dependent methyltransferases"/>
    <property type="match status" value="1"/>
</dbReference>
<dbReference type="OrthoDB" id="43862at2"/>
<dbReference type="Proteomes" id="UP000318017">
    <property type="component" value="Chromosome"/>
</dbReference>
<dbReference type="AlphaFoldDB" id="A0A518GBF1"/>
<dbReference type="EMBL" id="CP036298">
    <property type="protein sequence ID" value="QDV25914.1"/>
    <property type="molecule type" value="Genomic_DNA"/>
</dbReference>
<gene>
    <name evidence="1" type="ORF">Q31a_42430</name>
</gene>
<reference evidence="1 2" key="1">
    <citation type="submission" date="2019-02" db="EMBL/GenBank/DDBJ databases">
        <title>Deep-cultivation of Planctomycetes and their phenomic and genomic characterization uncovers novel biology.</title>
        <authorList>
            <person name="Wiegand S."/>
            <person name="Jogler M."/>
            <person name="Boedeker C."/>
            <person name="Pinto D."/>
            <person name="Vollmers J."/>
            <person name="Rivas-Marin E."/>
            <person name="Kohn T."/>
            <person name="Peeters S.H."/>
            <person name="Heuer A."/>
            <person name="Rast P."/>
            <person name="Oberbeckmann S."/>
            <person name="Bunk B."/>
            <person name="Jeske O."/>
            <person name="Meyerdierks A."/>
            <person name="Storesund J.E."/>
            <person name="Kallscheuer N."/>
            <person name="Luecker S."/>
            <person name="Lage O.M."/>
            <person name="Pohl T."/>
            <person name="Merkel B.J."/>
            <person name="Hornburger P."/>
            <person name="Mueller R.-W."/>
            <person name="Bruemmer F."/>
            <person name="Labrenz M."/>
            <person name="Spormann A.M."/>
            <person name="Op den Camp H."/>
            <person name="Overmann J."/>
            <person name="Amann R."/>
            <person name="Jetten M.S.M."/>
            <person name="Mascher T."/>
            <person name="Medema M.H."/>
            <person name="Devos D.P."/>
            <person name="Kaster A.-K."/>
            <person name="Ovreas L."/>
            <person name="Rohde M."/>
            <person name="Galperin M.Y."/>
            <person name="Jogler C."/>
        </authorList>
    </citation>
    <scope>NUCLEOTIDE SEQUENCE [LARGE SCALE GENOMIC DNA]</scope>
    <source>
        <strain evidence="1 2">Q31a</strain>
    </source>
</reference>
<accession>A0A518GBF1</accession>
<sequence length="226" mass="24635">MTYRLSQSEFRAKHLSSYDAAAVEQYEAWTQQIGEVDELACLADIAQVFALETGMSVLDAGAGTGAMCRMLIRIGGLELTALEPSTLMLQKLGSKPELSSVRICQGFCDSPDEMSLFPPASFDVIISRQLANGLYDPLSAMVNWRYWLKPQGTVLLIDGFYSRSAWSSLATDFADCLPLAAIQSLATVPYLLEIAGFTVTHAGMMQATNALPSTRTEKYLVVAKLD</sequence>
<keyword evidence="2" id="KW-1185">Reference proteome</keyword>
<evidence type="ECO:0000313" key="2">
    <source>
        <dbReference type="Proteomes" id="UP000318017"/>
    </source>
</evidence>